<comment type="catalytic activity">
    <reaction evidence="1">
        <text>5-amino-6-(5-phospho-D-ribosylamino)uracil + H2O = 5,6-diaminouracil + D-ribose 5-phosphate</text>
        <dbReference type="Rhea" id="RHEA:55020"/>
        <dbReference type="ChEBI" id="CHEBI:15377"/>
        <dbReference type="ChEBI" id="CHEBI:46252"/>
        <dbReference type="ChEBI" id="CHEBI:58453"/>
        <dbReference type="ChEBI" id="CHEBI:78346"/>
    </reaction>
</comment>
<gene>
    <name evidence="4" type="ORF">R5W23_001947</name>
</gene>
<sequence length="153" mass="17655">MSAPAPPVINFYSTTGEYGCFSNFSRHPVFVRGKRWPTSEHFFQAMKFEGTEHEERVRLAKRPMDAANMGRDRKRPLRRDWERVKERIMLDALRAKFTQHEELKAVLLGTGNAILVEQTANDSYWGDGGDGSGKNRLGQLLMRLREELRAEQT</sequence>
<dbReference type="Gene3D" id="1.10.357.40">
    <property type="entry name" value="YbiA-like"/>
    <property type="match status" value="1"/>
</dbReference>
<protein>
    <submittedName>
        <fullName evidence="4">NADAR family protein</fullName>
    </submittedName>
</protein>
<evidence type="ECO:0000256" key="2">
    <source>
        <dbReference type="ARBA" id="ARBA00000751"/>
    </source>
</evidence>
<dbReference type="EMBL" id="JAXBLV010000182">
    <property type="protein sequence ID" value="MDY3560701.1"/>
    <property type="molecule type" value="Genomic_DNA"/>
</dbReference>
<dbReference type="Pfam" id="PF08719">
    <property type="entry name" value="NADAR"/>
    <property type="match status" value="1"/>
</dbReference>
<evidence type="ECO:0000259" key="3">
    <source>
        <dbReference type="Pfam" id="PF08719"/>
    </source>
</evidence>
<feature type="domain" description="NADAR" evidence="3">
    <location>
        <begin position="11"/>
        <end position="149"/>
    </location>
</feature>
<evidence type="ECO:0000256" key="1">
    <source>
        <dbReference type="ARBA" id="ARBA00000022"/>
    </source>
</evidence>
<name>A0ABU5EZW0_9BACT</name>
<comment type="catalytic activity">
    <reaction evidence="2">
        <text>2,5-diamino-6-hydroxy-4-(5-phosphoribosylamino)-pyrimidine + H2O = 2,5,6-triamino-4-hydroxypyrimidine + D-ribose 5-phosphate</text>
        <dbReference type="Rhea" id="RHEA:23436"/>
        <dbReference type="ChEBI" id="CHEBI:15377"/>
        <dbReference type="ChEBI" id="CHEBI:58614"/>
        <dbReference type="ChEBI" id="CHEBI:78346"/>
        <dbReference type="ChEBI" id="CHEBI:137796"/>
    </reaction>
</comment>
<comment type="caution">
    <text evidence="4">The sequence shown here is derived from an EMBL/GenBank/DDBJ whole genome shotgun (WGS) entry which is preliminary data.</text>
</comment>
<proteinExistence type="predicted"/>
<evidence type="ECO:0000313" key="4">
    <source>
        <dbReference type="EMBL" id="MDY3560701.1"/>
    </source>
</evidence>
<keyword evidence="5" id="KW-1185">Reference proteome</keyword>
<dbReference type="InterPro" id="IPR012816">
    <property type="entry name" value="NADAR"/>
</dbReference>
<dbReference type="NCBIfam" id="TIGR02464">
    <property type="entry name" value="ribofla_fusion"/>
    <property type="match status" value="1"/>
</dbReference>
<evidence type="ECO:0000313" key="5">
    <source>
        <dbReference type="Proteomes" id="UP001272242"/>
    </source>
</evidence>
<dbReference type="Proteomes" id="UP001272242">
    <property type="component" value="Unassembled WGS sequence"/>
</dbReference>
<accession>A0ABU5EZW0</accession>
<dbReference type="CDD" id="cd15457">
    <property type="entry name" value="NADAR"/>
    <property type="match status" value="1"/>
</dbReference>
<reference evidence="5" key="1">
    <citation type="journal article" date="2023" name="Mar. Drugs">
        <title>Gemmata algarum, a Novel Planctomycete Isolated from an Algal Mat, Displays Antimicrobial Activity.</title>
        <authorList>
            <person name="Kumar G."/>
            <person name="Kallscheuer N."/>
            <person name="Kashif M."/>
            <person name="Ahamad S."/>
            <person name="Jagadeeshwari U."/>
            <person name="Pannikurungottu S."/>
            <person name="Haufschild T."/>
            <person name="Kabuu M."/>
            <person name="Sasikala C."/>
            <person name="Jogler C."/>
            <person name="Ramana C."/>
        </authorList>
    </citation>
    <scope>NUCLEOTIDE SEQUENCE [LARGE SCALE GENOMIC DNA]</scope>
    <source>
        <strain evidence="5">JC673</strain>
    </source>
</reference>
<dbReference type="InterPro" id="IPR037238">
    <property type="entry name" value="YbiA-like_sf"/>
</dbReference>
<organism evidence="4 5">
    <name type="scientific">Gemmata algarum</name>
    <dbReference type="NCBI Taxonomy" id="2975278"/>
    <lineage>
        <taxon>Bacteria</taxon>
        <taxon>Pseudomonadati</taxon>
        <taxon>Planctomycetota</taxon>
        <taxon>Planctomycetia</taxon>
        <taxon>Gemmatales</taxon>
        <taxon>Gemmataceae</taxon>
        <taxon>Gemmata</taxon>
    </lineage>
</organism>
<dbReference type="RefSeq" id="WP_320687238.1">
    <property type="nucleotide sequence ID" value="NZ_JAXBLV010000182.1"/>
</dbReference>
<dbReference type="SUPFAM" id="SSF143990">
    <property type="entry name" value="YbiA-like"/>
    <property type="match status" value="1"/>
</dbReference>